<dbReference type="CDD" id="cd00761">
    <property type="entry name" value="Glyco_tranf_GTA_type"/>
    <property type="match status" value="1"/>
</dbReference>
<protein>
    <submittedName>
        <fullName evidence="2">Glycosyltransferase family 2 protein</fullName>
    </submittedName>
</protein>
<dbReference type="PANTHER" id="PTHR22916">
    <property type="entry name" value="GLYCOSYLTRANSFERASE"/>
    <property type="match status" value="1"/>
</dbReference>
<gene>
    <name evidence="2" type="ORF">M8523_04950</name>
</gene>
<dbReference type="Proteomes" id="UP001165667">
    <property type="component" value="Unassembled WGS sequence"/>
</dbReference>
<keyword evidence="3" id="KW-1185">Reference proteome</keyword>
<sequence length="335" mass="37291">MAAPLTISIIITNYNYAAYLGQCLDSIVTQTYAQVECIVVDDGSTDASRDIIARYPTVKSVFQVNAGQAAATRTGFALATGDVVVFLDADDFLLPDACAEIARVWTPDLVAFHYRLQIFRNGEFEHRYWPDDVFCQEGQQLESLFERGYVPAAPNSGNAYARSYVETVFREATSLGYHSIDACLAYSAPVVGRTRHSERALGAYRVHDSNLTIYNARKPVSRARMHLYYSYHAQATARKLAAARDMVLPRWAYLDGAYELKLYLTLRGSAITSLGLPEAPALACATRAARTFLSMPRLSLKRRLANVAIVFGLVAAPPWVRRKIGERFYNLDFAL</sequence>
<comment type="caution">
    <text evidence="2">The sequence shown here is derived from an EMBL/GenBank/DDBJ whole genome shotgun (WGS) entry which is preliminary data.</text>
</comment>
<accession>A0AA42CIX9</accession>
<evidence type="ECO:0000313" key="3">
    <source>
        <dbReference type="Proteomes" id="UP001165667"/>
    </source>
</evidence>
<proteinExistence type="predicted"/>
<reference evidence="2" key="1">
    <citation type="submission" date="2022-05" db="EMBL/GenBank/DDBJ databases">
        <authorList>
            <person name="Pankratov T."/>
        </authorList>
    </citation>
    <scope>NUCLEOTIDE SEQUENCE</scope>
    <source>
        <strain evidence="2">BP6-180914</strain>
    </source>
</reference>
<name>A0AA42CIX9_9HYPH</name>
<dbReference type="GO" id="GO:0016758">
    <property type="term" value="F:hexosyltransferase activity"/>
    <property type="evidence" value="ECO:0007669"/>
    <property type="project" value="UniProtKB-ARBA"/>
</dbReference>
<feature type="domain" description="Glycosyltransferase 2-like" evidence="1">
    <location>
        <begin position="8"/>
        <end position="110"/>
    </location>
</feature>
<dbReference type="Gene3D" id="3.90.550.10">
    <property type="entry name" value="Spore Coat Polysaccharide Biosynthesis Protein SpsA, Chain A"/>
    <property type="match status" value="1"/>
</dbReference>
<dbReference type="PANTHER" id="PTHR22916:SF3">
    <property type="entry name" value="UDP-GLCNAC:BETAGAL BETA-1,3-N-ACETYLGLUCOSAMINYLTRANSFERASE-LIKE PROTEIN 1"/>
    <property type="match status" value="1"/>
</dbReference>
<dbReference type="InterPro" id="IPR001173">
    <property type="entry name" value="Glyco_trans_2-like"/>
</dbReference>
<dbReference type="SUPFAM" id="SSF53448">
    <property type="entry name" value="Nucleotide-diphospho-sugar transferases"/>
    <property type="match status" value="1"/>
</dbReference>
<dbReference type="RefSeq" id="WP_282583718.1">
    <property type="nucleotide sequence ID" value="NZ_JAMOIM010000002.1"/>
</dbReference>
<dbReference type="InterPro" id="IPR029044">
    <property type="entry name" value="Nucleotide-diphossugar_trans"/>
</dbReference>
<dbReference type="Pfam" id="PF00535">
    <property type="entry name" value="Glycos_transf_2"/>
    <property type="match status" value="1"/>
</dbReference>
<organism evidence="2 3">
    <name type="scientific">Lichenifustis flavocetrariae</name>
    <dbReference type="NCBI Taxonomy" id="2949735"/>
    <lineage>
        <taxon>Bacteria</taxon>
        <taxon>Pseudomonadati</taxon>
        <taxon>Pseudomonadota</taxon>
        <taxon>Alphaproteobacteria</taxon>
        <taxon>Hyphomicrobiales</taxon>
        <taxon>Lichenihabitantaceae</taxon>
        <taxon>Lichenifustis</taxon>
    </lineage>
</organism>
<evidence type="ECO:0000259" key="1">
    <source>
        <dbReference type="Pfam" id="PF00535"/>
    </source>
</evidence>
<dbReference type="AlphaFoldDB" id="A0AA42CIX9"/>
<evidence type="ECO:0000313" key="2">
    <source>
        <dbReference type="EMBL" id="MCW6507366.1"/>
    </source>
</evidence>
<dbReference type="EMBL" id="JAMOIM010000002">
    <property type="protein sequence ID" value="MCW6507366.1"/>
    <property type="molecule type" value="Genomic_DNA"/>
</dbReference>